<sequence>MSNREYLLEQMNWPTIKEKIEAGMDTVIICTASVEQHGHHLSELTDTVIGQEVALRVAEKLGNALVSPVIRPGLSEHHMPMAGSITLRPEIYRGIIEDFVTGYKSHGFKKIIIFSSHGGNFNENEKIVKELKEVHPDIQLSSALSLTRLMELMAQFEKKYGLVEGSCAHGGAMETSVMLHIAPNQVDMDKAKAGYVGPMTEEVLNKLFNQGIVGITEVGIMGDPTKAKAEWGEYFLDLFSDEIVKAVRDEFYFQNA</sequence>
<evidence type="ECO:0000313" key="7">
    <source>
        <dbReference type="Proteomes" id="UP000308230"/>
    </source>
</evidence>
<comment type="cofactor">
    <cofactor evidence="1">
        <name>Zn(2+)</name>
        <dbReference type="ChEBI" id="CHEBI:29105"/>
    </cofactor>
</comment>
<accession>A0A5R9F1A1</accession>
<dbReference type="InterPro" id="IPR003785">
    <property type="entry name" value="Creatininase/forma_Hydrolase"/>
</dbReference>
<dbReference type="SUPFAM" id="SSF102215">
    <property type="entry name" value="Creatininase"/>
    <property type="match status" value="1"/>
</dbReference>
<dbReference type="PANTHER" id="PTHR35005:SF1">
    <property type="entry name" value="2-AMINO-5-FORMYLAMINO-6-RIBOSYLAMINOPYRIMIDIN-4(3H)-ONE 5'-MONOPHOSPHATE DEFORMYLASE"/>
    <property type="match status" value="1"/>
</dbReference>
<dbReference type="RefSeq" id="WP_138126949.1">
    <property type="nucleotide sequence ID" value="NZ_SWLG01000008.1"/>
</dbReference>
<comment type="caution">
    <text evidence="6">The sequence shown here is derived from an EMBL/GenBank/DDBJ whole genome shotgun (WGS) entry which is preliminary data.</text>
</comment>
<dbReference type="Pfam" id="PF02633">
    <property type="entry name" value="Creatininase"/>
    <property type="match status" value="1"/>
</dbReference>
<evidence type="ECO:0000256" key="4">
    <source>
        <dbReference type="ARBA" id="ARBA00022833"/>
    </source>
</evidence>
<dbReference type="GO" id="GO:0016811">
    <property type="term" value="F:hydrolase activity, acting on carbon-nitrogen (but not peptide) bonds, in linear amides"/>
    <property type="evidence" value="ECO:0007669"/>
    <property type="project" value="TreeGrafter"/>
</dbReference>
<evidence type="ECO:0000256" key="3">
    <source>
        <dbReference type="ARBA" id="ARBA00022801"/>
    </source>
</evidence>
<comment type="similarity">
    <text evidence="5">Belongs to the creatininase superfamily.</text>
</comment>
<evidence type="ECO:0000256" key="2">
    <source>
        <dbReference type="ARBA" id="ARBA00022723"/>
    </source>
</evidence>
<evidence type="ECO:0000256" key="5">
    <source>
        <dbReference type="ARBA" id="ARBA00024029"/>
    </source>
</evidence>
<dbReference type="InterPro" id="IPR024087">
    <property type="entry name" value="Creatininase-like_sf"/>
</dbReference>
<keyword evidence="7" id="KW-1185">Reference proteome</keyword>
<gene>
    <name evidence="6" type="ORF">FCL54_12530</name>
</gene>
<reference evidence="6 7" key="1">
    <citation type="submission" date="2019-04" db="EMBL/GenBank/DDBJ databases">
        <title>Bacillus caeni sp. nov., a bacterium isolated from mangrove sediment.</title>
        <authorList>
            <person name="Huang H."/>
            <person name="Mo K."/>
            <person name="Hu Y."/>
        </authorList>
    </citation>
    <scope>NUCLEOTIDE SEQUENCE [LARGE SCALE GENOMIC DNA]</scope>
    <source>
        <strain evidence="6 7">HB172195</strain>
    </source>
</reference>
<dbReference type="AlphaFoldDB" id="A0A5R9F1A1"/>
<keyword evidence="2" id="KW-0479">Metal-binding</keyword>
<keyword evidence="3" id="KW-0378">Hydrolase</keyword>
<name>A0A5R9F1A1_9BACL</name>
<dbReference type="GO" id="GO:0046872">
    <property type="term" value="F:metal ion binding"/>
    <property type="evidence" value="ECO:0007669"/>
    <property type="project" value="UniProtKB-KW"/>
</dbReference>
<dbReference type="EMBL" id="SWLG01000008">
    <property type="protein sequence ID" value="TLS36781.1"/>
    <property type="molecule type" value="Genomic_DNA"/>
</dbReference>
<dbReference type="GO" id="GO:0009231">
    <property type="term" value="P:riboflavin biosynthetic process"/>
    <property type="evidence" value="ECO:0007669"/>
    <property type="project" value="TreeGrafter"/>
</dbReference>
<protein>
    <submittedName>
        <fullName evidence="6">Creatininase family protein</fullName>
    </submittedName>
</protein>
<organism evidence="6 7">
    <name type="scientific">Exobacillus caeni</name>
    <dbReference type="NCBI Taxonomy" id="2574798"/>
    <lineage>
        <taxon>Bacteria</taxon>
        <taxon>Bacillati</taxon>
        <taxon>Bacillota</taxon>
        <taxon>Bacilli</taxon>
        <taxon>Bacillales</taxon>
        <taxon>Guptibacillaceae</taxon>
        <taxon>Exobacillus</taxon>
    </lineage>
</organism>
<dbReference type="PANTHER" id="PTHR35005">
    <property type="entry name" value="3-DEHYDRO-SCYLLO-INOSOSE HYDROLASE"/>
    <property type="match status" value="1"/>
</dbReference>
<dbReference type="OrthoDB" id="9801445at2"/>
<proteinExistence type="inferred from homology"/>
<evidence type="ECO:0000256" key="1">
    <source>
        <dbReference type="ARBA" id="ARBA00001947"/>
    </source>
</evidence>
<keyword evidence="4" id="KW-0862">Zinc</keyword>
<dbReference type="Gene3D" id="3.40.50.10310">
    <property type="entry name" value="Creatininase"/>
    <property type="match status" value="1"/>
</dbReference>
<dbReference type="Proteomes" id="UP000308230">
    <property type="component" value="Unassembled WGS sequence"/>
</dbReference>
<evidence type="ECO:0000313" key="6">
    <source>
        <dbReference type="EMBL" id="TLS36781.1"/>
    </source>
</evidence>